<dbReference type="RefSeq" id="WP_013771721.1">
    <property type="nucleotide sequence ID" value="NC_015514.1"/>
</dbReference>
<name>F4H589_CELFA</name>
<organism evidence="1 2">
    <name type="scientific">Cellulomonas fimi (strain ATCC 484 / DSM 20113 / JCM 1341 / CCUG 24087 / LMG 16345 / NBRC 15513 / NCIMB 8980 / NCTC 7547 / NRS-133)</name>
    <dbReference type="NCBI Taxonomy" id="590998"/>
    <lineage>
        <taxon>Bacteria</taxon>
        <taxon>Bacillati</taxon>
        <taxon>Actinomycetota</taxon>
        <taxon>Actinomycetes</taxon>
        <taxon>Micrococcales</taxon>
        <taxon>Cellulomonadaceae</taxon>
        <taxon>Cellulomonas</taxon>
    </lineage>
</organism>
<proteinExistence type="predicted"/>
<dbReference type="HOGENOM" id="CLU_2599599_0_0_11"/>
<evidence type="ECO:0000313" key="2">
    <source>
        <dbReference type="Proteomes" id="UP000008460"/>
    </source>
</evidence>
<gene>
    <name evidence="1" type="ordered locus">Celf_2570</name>
</gene>
<dbReference type="STRING" id="590998.Celf_2570"/>
<accession>F4H589</accession>
<dbReference type="Proteomes" id="UP000008460">
    <property type="component" value="Chromosome"/>
</dbReference>
<dbReference type="EMBL" id="CP002666">
    <property type="protein sequence ID" value="AEE46695.1"/>
    <property type="molecule type" value="Genomic_DNA"/>
</dbReference>
<dbReference type="AlphaFoldDB" id="F4H589"/>
<sequence>MAARAVDPRLAATLLERFTDEVHWLDLEAFTPSEQRELLVLLRDTPAAARRDLPAFDERDAVIAQIDRLIALVDGSEAP</sequence>
<dbReference type="KEGG" id="cfi:Celf_2570"/>
<keyword evidence="2" id="KW-1185">Reference proteome</keyword>
<protein>
    <submittedName>
        <fullName evidence="1">Uncharacterized protein</fullName>
    </submittedName>
</protein>
<evidence type="ECO:0000313" key="1">
    <source>
        <dbReference type="EMBL" id="AEE46695.1"/>
    </source>
</evidence>
<reference evidence="1 2" key="1">
    <citation type="submission" date="2011-04" db="EMBL/GenBank/DDBJ databases">
        <title>Complete sequence of Cellulomonas fimi ATCC 484.</title>
        <authorList>
            <consortium name="US DOE Joint Genome Institute"/>
            <person name="Lucas S."/>
            <person name="Han J."/>
            <person name="Lapidus A."/>
            <person name="Cheng J.-F."/>
            <person name="Goodwin L."/>
            <person name="Pitluck S."/>
            <person name="Peters L."/>
            <person name="Chertkov O."/>
            <person name="Detter J.C."/>
            <person name="Han C."/>
            <person name="Tapia R."/>
            <person name="Land M."/>
            <person name="Hauser L."/>
            <person name="Kyrpides N."/>
            <person name="Ivanova N."/>
            <person name="Ovchinnikova G."/>
            <person name="Pagani I."/>
            <person name="Mead D."/>
            <person name="Brumm P."/>
            <person name="Woyke T."/>
        </authorList>
    </citation>
    <scope>NUCLEOTIDE SEQUENCE [LARGE SCALE GENOMIC DNA]</scope>
    <source>
        <strain evidence="2">ATCC 484 / DSM 20113 / JCM 1341 / NBRC 15513 / NCIMB 8980 / NCTC 7547</strain>
    </source>
</reference>